<evidence type="ECO:0000256" key="3">
    <source>
        <dbReference type="ARBA" id="ARBA00007469"/>
    </source>
</evidence>
<dbReference type="GO" id="GO:0005576">
    <property type="term" value="C:extracellular region"/>
    <property type="evidence" value="ECO:0007669"/>
    <property type="project" value="TreeGrafter"/>
</dbReference>
<dbReference type="InterPro" id="IPR033697">
    <property type="entry name" value="Ribonuclease_T2_eukaryotic"/>
</dbReference>
<comment type="function">
    <text evidence="14">Rnase which modulates cell survival under stress conditions. Released from the vacuole to the cytoplasm during stress to promote tRNA and rRNA cleavage and to activate separately a downstream pathway that promotes cell death. Involved in cell size, vacuolar morphology and growth at high temperatures and high salt concentration.</text>
</comment>
<evidence type="ECO:0000256" key="15">
    <source>
        <dbReference type="ARBA" id="ARBA00071169"/>
    </source>
</evidence>
<proteinExistence type="inferred from homology"/>
<dbReference type="EMBL" id="KZ613500">
    <property type="protein sequence ID" value="PMD17357.1"/>
    <property type="molecule type" value="Genomic_DNA"/>
</dbReference>
<comment type="similarity">
    <text evidence="3 17">Belongs to the RNase T2 family.</text>
</comment>
<evidence type="ECO:0000256" key="2">
    <source>
        <dbReference type="ARBA" id="ARBA00004496"/>
    </source>
</evidence>
<dbReference type="InterPro" id="IPR033130">
    <property type="entry name" value="RNase_T2_His_AS_2"/>
</dbReference>
<keyword evidence="11" id="KW-1015">Disulfide bond</keyword>
<feature type="region of interest" description="Disordered" evidence="18">
    <location>
        <begin position="257"/>
        <end position="291"/>
    </location>
</feature>
<dbReference type="Pfam" id="PF25488">
    <property type="entry name" value="RNaseT2L_C"/>
    <property type="match status" value="1"/>
</dbReference>
<keyword evidence="12" id="KW-0325">Glycoprotein</keyword>
<dbReference type="GO" id="GO:0033897">
    <property type="term" value="F:ribonuclease T2 activity"/>
    <property type="evidence" value="ECO:0007669"/>
    <property type="project" value="UniProtKB-EC"/>
</dbReference>
<reference evidence="21 22" key="1">
    <citation type="submission" date="2016-05" db="EMBL/GenBank/DDBJ databases">
        <title>A degradative enzymes factory behind the ericoid mycorrhizal symbiosis.</title>
        <authorList>
            <consortium name="DOE Joint Genome Institute"/>
            <person name="Martino E."/>
            <person name="Morin E."/>
            <person name="Grelet G."/>
            <person name="Kuo A."/>
            <person name="Kohler A."/>
            <person name="Daghino S."/>
            <person name="Barry K."/>
            <person name="Choi C."/>
            <person name="Cichocki N."/>
            <person name="Clum A."/>
            <person name="Copeland A."/>
            <person name="Hainaut M."/>
            <person name="Haridas S."/>
            <person name="Labutti K."/>
            <person name="Lindquist E."/>
            <person name="Lipzen A."/>
            <person name="Khouja H.-R."/>
            <person name="Murat C."/>
            <person name="Ohm R."/>
            <person name="Olson A."/>
            <person name="Spatafora J."/>
            <person name="Veneault-Fourrey C."/>
            <person name="Henrissat B."/>
            <person name="Grigoriev I."/>
            <person name="Martin F."/>
            <person name="Perotto S."/>
        </authorList>
    </citation>
    <scope>NUCLEOTIDE SEQUENCE [LARGE SCALE GENOMIC DNA]</scope>
    <source>
        <strain evidence="21 22">UAMH 7357</strain>
    </source>
</reference>
<evidence type="ECO:0000256" key="4">
    <source>
        <dbReference type="ARBA" id="ARBA00012571"/>
    </source>
</evidence>
<evidence type="ECO:0000256" key="12">
    <source>
        <dbReference type="ARBA" id="ARBA00023180"/>
    </source>
</evidence>
<evidence type="ECO:0000256" key="5">
    <source>
        <dbReference type="ARBA" id="ARBA00022490"/>
    </source>
</evidence>
<keyword evidence="7" id="KW-0540">Nuclease</keyword>
<dbReference type="Gene3D" id="3.90.730.10">
    <property type="entry name" value="Ribonuclease T2-like"/>
    <property type="match status" value="1"/>
</dbReference>
<evidence type="ECO:0000256" key="13">
    <source>
        <dbReference type="ARBA" id="ARBA00023239"/>
    </source>
</evidence>
<evidence type="ECO:0000256" key="9">
    <source>
        <dbReference type="ARBA" id="ARBA00022759"/>
    </source>
</evidence>
<dbReference type="GO" id="GO:0006401">
    <property type="term" value="P:RNA catabolic process"/>
    <property type="evidence" value="ECO:0007669"/>
    <property type="project" value="TreeGrafter"/>
</dbReference>
<dbReference type="PANTHER" id="PTHR11240">
    <property type="entry name" value="RIBONUCLEASE T2"/>
    <property type="match status" value="1"/>
</dbReference>
<sequence length="408" mass="42363">MAIFTSQVVAAFLLALPLAHAGSPKTCSNPQLSCQNTTAVSDTCCFNAPGGQLLQTQFWDTSPSTGPSNSWTIHGLWPDHCDGTYDSSCDPSRAYTNITAILQSYGKTDLLSYMNEFWVDINGDDESFWEHEWGKHGTCISTLAPSCYTGYTPQEEVPDFFQKTVDLFKTLDSYTALASAGIVPSSSATYTAAQITAALESAFGYPVTIQCSSGALDEIWYSFDVQGSVQTGTFVPTPPVGQTSSCSSTGIKYLPKSGSPVSTSVPSSTHTTLSTSTKTTSSASSSPTGGSGTFSGSGYLNAITSGSQTGCLISAGTWYTSGTCATYTATASGSGFTLKSSKGSCGISSSKFTCGSSVTATVFTASGGYLSYGGSTMFYAAAVPSGSTQEAISTTSNSVSVSFEWQSK</sequence>
<keyword evidence="13" id="KW-0456">Lyase</keyword>
<dbReference type="InterPro" id="IPR018188">
    <property type="entry name" value="RNase_T2_His_AS_1"/>
</dbReference>
<evidence type="ECO:0000256" key="14">
    <source>
        <dbReference type="ARBA" id="ARBA00025494"/>
    </source>
</evidence>
<dbReference type="GO" id="GO:0003723">
    <property type="term" value="F:RNA binding"/>
    <property type="evidence" value="ECO:0007669"/>
    <property type="project" value="InterPro"/>
</dbReference>
<dbReference type="STRING" id="1745343.A0A2J6PTM3"/>
<keyword evidence="8 19" id="KW-0732">Signal</keyword>
<accession>A0A2J6PTM3</accession>
<dbReference type="AlphaFoldDB" id="A0A2J6PTM3"/>
<feature type="signal peptide" evidence="19">
    <location>
        <begin position="1"/>
        <end position="21"/>
    </location>
</feature>
<evidence type="ECO:0000256" key="18">
    <source>
        <dbReference type="SAM" id="MobiDB-lite"/>
    </source>
</evidence>
<dbReference type="OrthoDB" id="435754at2759"/>
<keyword evidence="9" id="KW-0255">Endonuclease</keyword>
<keyword evidence="5" id="KW-0963">Cytoplasm</keyword>
<evidence type="ECO:0000256" key="19">
    <source>
        <dbReference type="SAM" id="SignalP"/>
    </source>
</evidence>
<dbReference type="PROSITE" id="PS00530">
    <property type="entry name" value="RNASE_T2_1"/>
    <property type="match status" value="1"/>
</dbReference>
<feature type="active site" evidence="16">
    <location>
        <position position="132"/>
    </location>
</feature>
<dbReference type="EC" id="4.6.1.19" evidence="4"/>
<evidence type="ECO:0000256" key="17">
    <source>
        <dbReference type="RuleBase" id="RU004328"/>
    </source>
</evidence>
<dbReference type="GO" id="GO:0005775">
    <property type="term" value="C:vacuolar lumen"/>
    <property type="evidence" value="ECO:0007669"/>
    <property type="project" value="UniProtKB-SubCell"/>
</dbReference>
<evidence type="ECO:0000256" key="7">
    <source>
        <dbReference type="ARBA" id="ARBA00022722"/>
    </source>
</evidence>
<dbReference type="GO" id="GO:0016787">
    <property type="term" value="F:hydrolase activity"/>
    <property type="evidence" value="ECO:0007669"/>
    <property type="project" value="UniProtKB-KW"/>
</dbReference>
<evidence type="ECO:0000256" key="10">
    <source>
        <dbReference type="ARBA" id="ARBA00022801"/>
    </source>
</evidence>
<keyword evidence="10" id="KW-0378">Hydrolase</keyword>
<protein>
    <recommendedName>
        <fullName evidence="15">Ribonuclease T2-like</fullName>
        <ecNumber evidence="4">4.6.1.19</ecNumber>
    </recommendedName>
</protein>
<evidence type="ECO:0000256" key="8">
    <source>
        <dbReference type="ARBA" id="ARBA00022729"/>
    </source>
</evidence>
<evidence type="ECO:0000256" key="1">
    <source>
        <dbReference type="ARBA" id="ARBA00004410"/>
    </source>
</evidence>
<dbReference type="PANTHER" id="PTHR11240:SF22">
    <property type="entry name" value="RIBONUCLEASE T2"/>
    <property type="match status" value="1"/>
</dbReference>
<dbReference type="InterPro" id="IPR036430">
    <property type="entry name" value="RNase_T2-like_sf"/>
</dbReference>
<feature type="chain" id="PRO_5014344830" description="Ribonuclease T2-like" evidence="19">
    <location>
        <begin position="22"/>
        <end position="408"/>
    </location>
</feature>
<dbReference type="FunFam" id="3.90.730.10:FF:000004">
    <property type="entry name" value="Ribonuclease T2-like"/>
    <property type="match status" value="1"/>
</dbReference>
<dbReference type="SUPFAM" id="SSF55895">
    <property type="entry name" value="Ribonuclease Rh-like"/>
    <property type="match status" value="1"/>
</dbReference>
<dbReference type="CDD" id="cd01061">
    <property type="entry name" value="RNase_T2_euk"/>
    <property type="match status" value="1"/>
</dbReference>
<gene>
    <name evidence="21" type="ORF">NA56DRAFT_277560</name>
</gene>
<evidence type="ECO:0000259" key="20">
    <source>
        <dbReference type="Pfam" id="PF25488"/>
    </source>
</evidence>
<comment type="subcellular location">
    <subcellularLocation>
        <location evidence="2">Cytoplasm</location>
    </subcellularLocation>
    <subcellularLocation>
        <location evidence="1">Vacuole lumen</location>
    </subcellularLocation>
</comment>
<feature type="domain" description="RNase T2-like C-terminal" evidence="20">
    <location>
        <begin position="293"/>
        <end position="407"/>
    </location>
</feature>
<evidence type="ECO:0000313" key="22">
    <source>
        <dbReference type="Proteomes" id="UP000235672"/>
    </source>
</evidence>
<dbReference type="InterPro" id="IPR057328">
    <property type="entry name" value="RNaseT2L_C"/>
</dbReference>
<keyword evidence="6" id="KW-0926">Vacuole</keyword>
<organism evidence="21 22">
    <name type="scientific">Hyaloscypha hepaticicola</name>
    <dbReference type="NCBI Taxonomy" id="2082293"/>
    <lineage>
        <taxon>Eukaryota</taxon>
        <taxon>Fungi</taxon>
        <taxon>Dikarya</taxon>
        <taxon>Ascomycota</taxon>
        <taxon>Pezizomycotina</taxon>
        <taxon>Leotiomycetes</taxon>
        <taxon>Helotiales</taxon>
        <taxon>Hyaloscyphaceae</taxon>
        <taxon>Hyaloscypha</taxon>
    </lineage>
</organism>
<name>A0A2J6PTM3_9HELO</name>
<feature type="compositionally biased region" description="Low complexity" evidence="18">
    <location>
        <begin position="257"/>
        <end position="288"/>
    </location>
</feature>
<keyword evidence="22" id="KW-1185">Reference proteome</keyword>
<evidence type="ECO:0000313" key="21">
    <source>
        <dbReference type="EMBL" id="PMD17357.1"/>
    </source>
</evidence>
<feature type="active site" evidence="16">
    <location>
        <position position="136"/>
    </location>
</feature>
<evidence type="ECO:0000256" key="16">
    <source>
        <dbReference type="PIRSR" id="PIRSR633697-1"/>
    </source>
</evidence>
<dbReference type="InterPro" id="IPR001568">
    <property type="entry name" value="RNase_T2-like"/>
</dbReference>
<dbReference type="PROSITE" id="PS00531">
    <property type="entry name" value="RNASE_T2_2"/>
    <property type="match status" value="1"/>
</dbReference>
<evidence type="ECO:0000256" key="11">
    <source>
        <dbReference type="ARBA" id="ARBA00023157"/>
    </source>
</evidence>
<dbReference type="Proteomes" id="UP000235672">
    <property type="component" value="Unassembled WGS sequence"/>
</dbReference>
<evidence type="ECO:0000256" key="6">
    <source>
        <dbReference type="ARBA" id="ARBA00022554"/>
    </source>
</evidence>
<dbReference type="Pfam" id="PF00445">
    <property type="entry name" value="Ribonuclease_T2"/>
    <property type="match status" value="1"/>
</dbReference>
<feature type="active site" evidence="16">
    <location>
        <position position="74"/>
    </location>
</feature>